<keyword evidence="6" id="KW-1185">Reference proteome</keyword>
<dbReference type="EMBL" id="JBHSHL010000042">
    <property type="protein sequence ID" value="MFC4805282.1"/>
    <property type="molecule type" value="Genomic_DNA"/>
</dbReference>
<keyword evidence="2" id="KW-0119">Carbohydrate metabolism</keyword>
<dbReference type="RefSeq" id="WP_379788827.1">
    <property type="nucleotide sequence ID" value="NZ_JBHSHL010000042.1"/>
</dbReference>
<gene>
    <name evidence="5" type="primary">nagB</name>
    <name evidence="5" type="ORF">ACFO4R_09330</name>
</gene>
<dbReference type="PANTHER" id="PTHR11280">
    <property type="entry name" value="GLUCOSAMINE-6-PHOSPHATE ISOMERASE"/>
    <property type="match status" value="1"/>
</dbReference>
<protein>
    <recommendedName>
        <fullName evidence="3">Glucosamine-6-phosphate deaminase</fullName>
        <ecNumber evidence="3">3.5.99.6</ecNumber>
    </recommendedName>
</protein>
<feature type="domain" description="Glucosamine/galactosamine-6-phosphate isomerase" evidence="4">
    <location>
        <begin position="24"/>
        <end position="224"/>
    </location>
</feature>
<evidence type="ECO:0000256" key="1">
    <source>
        <dbReference type="ARBA" id="ARBA00022801"/>
    </source>
</evidence>
<dbReference type="GO" id="GO:0004342">
    <property type="term" value="F:glucosamine-6-phosphate deaminase activity"/>
    <property type="evidence" value="ECO:0007669"/>
    <property type="project" value="UniProtKB-EC"/>
</dbReference>
<proteinExistence type="predicted"/>
<accession>A0ABV9QNF9</accession>
<sequence>MRIWYAKDYNKMSKMAAAIVASQVTLKPSSVLAFITGSTPIGTYKELIRKYEEEEVDFSSAKVMNIDEYVGLSKTSDQSYSYFMYHNLYKYINVFEENTLMFRGENLELDKECQRMEANLKRFGTIDLHLLGIGRNGHVAFNEPSDSFSKGIRHVELSNETIEDNSRFFDTRSDVPKRAYTFGIRTIMSAKRILLLASGEAKQEILYKALFGPITPAVPASVLQLHPDVDVIADEKALKEVIQRMPEEIVNLRR</sequence>
<dbReference type="InterPro" id="IPR006148">
    <property type="entry name" value="Glc/Gal-6P_isomerase"/>
</dbReference>
<dbReference type="Pfam" id="PF01182">
    <property type="entry name" value="Glucosamine_iso"/>
    <property type="match status" value="1"/>
</dbReference>
<dbReference type="NCBIfam" id="TIGR00502">
    <property type="entry name" value="nagB"/>
    <property type="match status" value="1"/>
</dbReference>
<organism evidence="5 6">
    <name type="scientific">Filifactor villosus</name>
    <dbReference type="NCBI Taxonomy" id="29374"/>
    <lineage>
        <taxon>Bacteria</taxon>
        <taxon>Bacillati</taxon>
        <taxon>Bacillota</taxon>
        <taxon>Clostridia</taxon>
        <taxon>Peptostreptococcales</taxon>
        <taxon>Filifactoraceae</taxon>
        <taxon>Filifactor</taxon>
    </lineage>
</organism>
<dbReference type="EC" id="3.5.99.6" evidence="3"/>
<dbReference type="InterPro" id="IPR018321">
    <property type="entry name" value="Glucosamine6P_isomerase_CS"/>
</dbReference>
<name>A0ABV9QNF9_9FIRM</name>
<dbReference type="PROSITE" id="PS01161">
    <property type="entry name" value="GLC_GALNAC_ISOMERASE"/>
    <property type="match status" value="1"/>
</dbReference>
<evidence type="ECO:0000313" key="6">
    <source>
        <dbReference type="Proteomes" id="UP001595916"/>
    </source>
</evidence>
<dbReference type="Proteomes" id="UP001595916">
    <property type="component" value="Unassembled WGS sequence"/>
</dbReference>
<reference evidence="6" key="1">
    <citation type="journal article" date="2019" name="Int. J. Syst. Evol. Microbiol.">
        <title>The Global Catalogue of Microorganisms (GCM) 10K type strain sequencing project: providing services to taxonomists for standard genome sequencing and annotation.</title>
        <authorList>
            <consortium name="The Broad Institute Genomics Platform"/>
            <consortium name="The Broad Institute Genome Sequencing Center for Infectious Disease"/>
            <person name="Wu L."/>
            <person name="Ma J."/>
        </authorList>
    </citation>
    <scope>NUCLEOTIDE SEQUENCE [LARGE SCALE GENOMIC DNA]</scope>
    <source>
        <strain evidence="6">CCUG 46385</strain>
    </source>
</reference>
<dbReference type="InterPro" id="IPR004547">
    <property type="entry name" value="Glucosamine6P_isomerase"/>
</dbReference>
<dbReference type="InterPro" id="IPR037171">
    <property type="entry name" value="NagB/RpiA_transferase-like"/>
</dbReference>
<comment type="caution">
    <text evidence="5">The sequence shown here is derived from an EMBL/GenBank/DDBJ whole genome shotgun (WGS) entry which is preliminary data.</text>
</comment>
<dbReference type="Gene3D" id="3.40.50.1360">
    <property type="match status" value="1"/>
</dbReference>
<dbReference type="CDD" id="cd01399">
    <property type="entry name" value="GlcN6P_deaminase"/>
    <property type="match status" value="1"/>
</dbReference>
<dbReference type="PANTHER" id="PTHR11280:SF5">
    <property type="entry name" value="GLUCOSAMINE-6-PHOSPHATE ISOMERASE"/>
    <property type="match status" value="1"/>
</dbReference>
<keyword evidence="1 5" id="KW-0378">Hydrolase</keyword>
<dbReference type="SUPFAM" id="SSF100950">
    <property type="entry name" value="NagB/RpiA/CoA transferase-like"/>
    <property type="match status" value="1"/>
</dbReference>
<evidence type="ECO:0000259" key="4">
    <source>
        <dbReference type="Pfam" id="PF01182"/>
    </source>
</evidence>
<evidence type="ECO:0000313" key="5">
    <source>
        <dbReference type="EMBL" id="MFC4805282.1"/>
    </source>
</evidence>
<evidence type="ECO:0000256" key="2">
    <source>
        <dbReference type="ARBA" id="ARBA00023277"/>
    </source>
</evidence>
<evidence type="ECO:0000256" key="3">
    <source>
        <dbReference type="NCBIfam" id="TIGR00502"/>
    </source>
</evidence>